<keyword evidence="4" id="KW-0378">Hydrolase</keyword>
<dbReference type="SUPFAM" id="SSF49785">
    <property type="entry name" value="Galactose-binding domain-like"/>
    <property type="match status" value="2"/>
</dbReference>
<dbReference type="Gene3D" id="3.20.20.80">
    <property type="entry name" value="Glycosidases"/>
    <property type="match status" value="1"/>
</dbReference>
<dbReference type="PANTHER" id="PTHR10030:SF37">
    <property type="entry name" value="ALPHA-L-FUCOSIDASE-RELATED"/>
    <property type="match status" value="1"/>
</dbReference>
<dbReference type="InterPro" id="IPR000421">
    <property type="entry name" value="FA58C"/>
</dbReference>
<proteinExistence type="inferred from homology"/>
<reference evidence="7 8" key="1">
    <citation type="submission" date="2016-02" db="EMBL/GenBank/DDBJ databases">
        <authorList>
            <person name="Holder M.E."/>
            <person name="Ajami N.J."/>
            <person name="Petrosino J.F."/>
        </authorList>
    </citation>
    <scope>NUCLEOTIDE SEQUENCE [LARGE SCALE GENOMIC DNA]</scope>
    <source>
        <strain evidence="7 8">CCUG 32990</strain>
    </source>
</reference>
<keyword evidence="8" id="KW-1185">Reference proteome</keyword>
<keyword evidence="3" id="KW-0732">Signal</keyword>
<dbReference type="PROSITE" id="PS50022">
    <property type="entry name" value="FA58C_3"/>
    <property type="match status" value="1"/>
</dbReference>
<evidence type="ECO:0000256" key="4">
    <source>
        <dbReference type="ARBA" id="ARBA00022801"/>
    </source>
</evidence>
<protein>
    <recommendedName>
        <fullName evidence="2">alpha-L-fucosidase</fullName>
        <ecNumber evidence="2">3.2.1.51</ecNumber>
    </recommendedName>
</protein>
<sequence length="661" mass="73808">MRFLSLLTFVLLVSCKGTSSSEMKITVPAPRQVAWHAMQYYAFIHFNMNTFSDMEWGTGGEDPALFNPTDLDVNQWVHVIKEAGMTGVIITAKHHDGFCLWPTAYGEHSIKHSPYKNGKGDIVKELAEACKREGLKFGVYLSPWDRNHKDYGKPEYVSYFHNQLRELLTNYGEIFEVWFDGANGGSGYYGGANETRTIDAKTYYQWDKTYAIVRELQPKAVIFGDDGPDIRWIGNEKGFGSETNWATFTPNDLPYGKEHIRHLQEGDPNGKNWTPAEADVSIRPGWYYHAREDHQVKSVAALVDIYYKSIGRNANLLLNLPVDRRGHIPEVDARRLMEFKQVIAADFANEVKGKLSEKDNALTLQFAKPTKLNRLVLGEDITQGQRVSGFEVLYQKDGQWQKLATETTIGYKRVLRFPTVEATAVRLKVLSSIAEPKVVALKAYDAPALLTAPQLTRTKEGVVSLATDEAGLAIYYTTDGSAPTVQSKAYTAPFAVEKPAQLKALAYDPATKKYSEVAAYTLDVPKTQWKVVAVSSGDMKGAEALIDENPNNWYTNKREGTSAPVVTIDLGSELTLKGFTYLPSQDRWAEGTISHYTFEVSTDGQHFKKVSAGEFGNIKNNPIEQRIAFPAAKARYIRLTADKLVDEAKGASYGEIGVITQ</sequence>
<evidence type="ECO:0000313" key="8">
    <source>
        <dbReference type="Proteomes" id="UP000065822"/>
    </source>
</evidence>
<comment type="similarity">
    <text evidence="1">Belongs to the glycosyl hydrolase 29 family.</text>
</comment>
<dbReference type="InterPro" id="IPR057739">
    <property type="entry name" value="Glyco_hydro_29_N"/>
</dbReference>
<evidence type="ECO:0000259" key="6">
    <source>
        <dbReference type="PROSITE" id="PS50022"/>
    </source>
</evidence>
<gene>
    <name evidence="7" type="ORF">AXF12_08990</name>
</gene>
<dbReference type="SUPFAM" id="SSF51445">
    <property type="entry name" value="(Trans)glycosidases"/>
    <property type="match status" value="1"/>
</dbReference>
<name>A0ABM5XGL1_9FLAO</name>
<dbReference type="RefSeq" id="WP_066431935.1">
    <property type="nucleotide sequence ID" value="NZ_CP014227.1"/>
</dbReference>
<dbReference type="PROSITE" id="PS51257">
    <property type="entry name" value="PROKAR_LIPOPROTEIN"/>
    <property type="match status" value="1"/>
</dbReference>
<dbReference type="InterPro" id="IPR059177">
    <property type="entry name" value="GH29D-like_dom"/>
</dbReference>
<dbReference type="SMART" id="SM00812">
    <property type="entry name" value="Alpha_L_fucos"/>
    <property type="match status" value="1"/>
</dbReference>
<dbReference type="Gene3D" id="2.60.120.260">
    <property type="entry name" value="Galactose-binding domain-like"/>
    <property type="match status" value="2"/>
</dbReference>
<dbReference type="Pfam" id="PF00754">
    <property type="entry name" value="F5_F8_type_C"/>
    <property type="match status" value="1"/>
</dbReference>
<evidence type="ECO:0000256" key="2">
    <source>
        <dbReference type="ARBA" id="ARBA00012662"/>
    </source>
</evidence>
<dbReference type="InterPro" id="IPR000933">
    <property type="entry name" value="Glyco_hydro_29"/>
</dbReference>
<feature type="domain" description="F5/8 type C" evidence="6">
    <location>
        <begin position="511"/>
        <end position="661"/>
    </location>
</feature>
<evidence type="ECO:0000256" key="1">
    <source>
        <dbReference type="ARBA" id="ARBA00007951"/>
    </source>
</evidence>
<dbReference type="InterPro" id="IPR017853">
    <property type="entry name" value="GH"/>
</dbReference>
<evidence type="ECO:0000313" key="7">
    <source>
        <dbReference type="EMBL" id="AMD86254.1"/>
    </source>
</evidence>
<accession>A0ABM5XGL1</accession>
<dbReference type="Pfam" id="PF01120">
    <property type="entry name" value="Alpha_L_fucos"/>
    <property type="match status" value="1"/>
</dbReference>
<dbReference type="Pfam" id="PF13290">
    <property type="entry name" value="CHB_HEX_C_1"/>
    <property type="match status" value="1"/>
</dbReference>
<dbReference type="EMBL" id="CP014227">
    <property type="protein sequence ID" value="AMD86254.1"/>
    <property type="molecule type" value="Genomic_DNA"/>
</dbReference>
<evidence type="ECO:0000256" key="3">
    <source>
        <dbReference type="ARBA" id="ARBA00022729"/>
    </source>
</evidence>
<keyword evidence="5" id="KW-0326">Glycosidase</keyword>
<dbReference type="PANTHER" id="PTHR10030">
    <property type="entry name" value="ALPHA-L-FUCOSIDASE"/>
    <property type="match status" value="1"/>
</dbReference>
<dbReference type="EC" id="3.2.1.51" evidence="2"/>
<dbReference type="InterPro" id="IPR008979">
    <property type="entry name" value="Galactose-bd-like_sf"/>
</dbReference>
<evidence type="ECO:0000256" key="5">
    <source>
        <dbReference type="ARBA" id="ARBA00023295"/>
    </source>
</evidence>
<organism evidence="7 8">
    <name type="scientific">Capnocytophaga haemolytica</name>
    <dbReference type="NCBI Taxonomy" id="45243"/>
    <lineage>
        <taxon>Bacteria</taxon>
        <taxon>Pseudomonadati</taxon>
        <taxon>Bacteroidota</taxon>
        <taxon>Flavobacteriia</taxon>
        <taxon>Flavobacteriales</taxon>
        <taxon>Flavobacteriaceae</taxon>
        <taxon>Capnocytophaga</taxon>
    </lineage>
</organism>
<dbReference type="Proteomes" id="UP000065822">
    <property type="component" value="Chromosome"/>
</dbReference>